<evidence type="ECO:0000313" key="3">
    <source>
        <dbReference type="Proteomes" id="UP000727654"/>
    </source>
</evidence>
<keyword evidence="1" id="KW-1133">Transmembrane helix</keyword>
<feature type="transmembrane region" description="Helical" evidence="1">
    <location>
        <begin position="12"/>
        <end position="30"/>
    </location>
</feature>
<keyword evidence="3" id="KW-1185">Reference proteome</keyword>
<protein>
    <submittedName>
        <fullName evidence="2">Uncharacterized protein</fullName>
    </submittedName>
</protein>
<reference evidence="2 3" key="1">
    <citation type="submission" date="2021-08" db="EMBL/GenBank/DDBJ databases">
        <authorList>
            <person name="Peeters C."/>
        </authorList>
    </citation>
    <scope>NUCLEOTIDE SEQUENCE [LARGE SCALE GENOMIC DNA]</scope>
    <source>
        <strain evidence="2 3">LMG 23992</strain>
    </source>
</reference>
<keyword evidence="1" id="KW-0472">Membrane</keyword>
<gene>
    <name evidence="2" type="ORF">LMG23992_00287</name>
</gene>
<evidence type="ECO:0000313" key="2">
    <source>
        <dbReference type="EMBL" id="CAG9165139.1"/>
    </source>
</evidence>
<proteinExistence type="predicted"/>
<comment type="caution">
    <text evidence="2">The sequence shown here is derived from an EMBL/GenBank/DDBJ whole genome shotgun (WGS) entry which is preliminary data.</text>
</comment>
<name>A0ABN7XVL0_9BURK</name>
<dbReference type="RefSeq" id="WP_224078010.1">
    <property type="nucleotide sequence ID" value="NZ_CAJZAI010000001.1"/>
</dbReference>
<dbReference type="EMBL" id="CAJZAI010000001">
    <property type="protein sequence ID" value="CAG9165139.1"/>
    <property type="molecule type" value="Genomic_DNA"/>
</dbReference>
<dbReference type="Proteomes" id="UP000727654">
    <property type="component" value="Unassembled WGS sequence"/>
</dbReference>
<keyword evidence="1" id="KW-0812">Transmembrane</keyword>
<accession>A0ABN7XVL0</accession>
<sequence>MTRLLSDLAEHAGQLSLSILFMLLLTLVLYGETRISVHASALFHSLFPSGWR</sequence>
<organism evidence="2 3">
    <name type="scientific">Cupriavidus laharis</name>
    <dbReference type="NCBI Taxonomy" id="151654"/>
    <lineage>
        <taxon>Bacteria</taxon>
        <taxon>Pseudomonadati</taxon>
        <taxon>Pseudomonadota</taxon>
        <taxon>Betaproteobacteria</taxon>
        <taxon>Burkholderiales</taxon>
        <taxon>Burkholderiaceae</taxon>
        <taxon>Cupriavidus</taxon>
    </lineage>
</organism>
<evidence type="ECO:0000256" key="1">
    <source>
        <dbReference type="SAM" id="Phobius"/>
    </source>
</evidence>